<dbReference type="PANTHER" id="PTHR33592:SF3">
    <property type="entry name" value="TRANSMEMBRANE PROTEIN"/>
    <property type="match status" value="1"/>
</dbReference>
<dbReference type="PANTHER" id="PTHR33592">
    <property type="entry name" value="TRANSMEMBRANE PROTEIN"/>
    <property type="match status" value="1"/>
</dbReference>
<dbReference type="Proteomes" id="UP000250235">
    <property type="component" value="Unassembled WGS sequence"/>
</dbReference>
<organism evidence="2 3">
    <name type="scientific">Dorcoceras hygrometricum</name>
    <dbReference type="NCBI Taxonomy" id="472368"/>
    <lineage>
        <taxon>Eukaryota</taxon>
        <taxon>Viridiplantae</taxon>
        <taxon>Streptophyta</taxon>
        <taxon>Embryophyta</taxon>
        <taxon>Tracheophyta</taxon>
        <taxon>Spermatophyta</taxon>
        <taxon>Magnoliopsida</taxon>
        <taxon>eudicotyledons</taxon>
        <taxon>Gunneridae</taxon>
        <taxon>Pentapetalae</taxon>
        <taxon>asterids</taxon>
        <taxon>lamiids</taxon>
        <taxon>Lamiales</taxon>
        <taxon>Gesneriaceae</taxon>
        <taxon>Didymocarpoideae</taxon>
        <taxon>Trichosporeae</taxon>
        <taxon>Loxocarpinae</taxon>
        <taxon>Dorcoceras</taxon>
    </lineage>
</organism>
<dbReference type="OrthoDB" id="907209at2759"/>
<evidence type="ECO:0000313" key="2">
    <source>
        <dbReference type="EMBL" id="KZV24801.1"/>
    </source>
</evidence>
<proteinExistence type="predicted"/>
<evidence type="ECO:0000256" key="1">
    <source>
        <dbReference type="SAM" id="SignalP"/>
    </source>
</evidence>
<keyword evidence="1" id="KW-0732">Signal</keyword>
<sequence length="111" mass="12228">MVWSARVIIFALVSVFFLLNMKSCEGTRILDEEEEMWMLKGKNLLLQSLQGRTPSPNACTWIPGTSTGTCRFETINERNFAGRSPPPPSGAAEAYPSANMIQFGVASGDRK</sequence>
<protein>
    <submittedName>
        <fullName evidence="2">Collagen alpha-1(II) chain-like</fullName>
    </submittedName>
</protein>
<feature type="chain" id="PRO_5016358330" evidence="1">
    <location>
        <begin position="27"/>
        <end position="111"/>
    </location>
</feature>
<keyword evidence="2" id="KW-0176">Collagen</keyword>
<accession>A0A2Z7ASB6</accession>
<keyword evidence="3" id="KW-1185">Reference proteome</keyword>
<reference evidence="2 3" key="1">
    <citation type="journal article" date="2015" name="Proc. Natl. Acad. Sci. U.S.A.">
        <title>The resurrection genome of Boea hygrometrica: A blueprint for survival of dehydration.</title>
        <authorList>
            <person name="Xiao L."/>
            <person name="Yang G."/>
            <person name="Zhang L."/>
            <person name="Yang X."/>
            <person name="Zhao S."/>
            <person name="Ji Z."/>
            <person name="Zhou Q."/>
            <person name="Hu M."/>
            <person name="Wang Y."/>
            <person name="Chen M."/>
            <person name="Xu Y."/>
            <person name="Jin H."/>
            <person name="Xiao X."/>
            <person name="Hu G."/>
            <person name="Bao F."/>
            <person name="Hu Y."/>
            <person name="Wan P."/>
            <person name="Li L."/>
            <person name="Deng X."/>
            <person name="Kuang T."/>
            <person name="Xiang C."/>
            <person name="Zhu J.K."/>
            <person name="Oliver M.J."/>
            <person name="He Y."/>
        </authorList>
    </citation>
    <scope>NUCLEOTIDE SEQUENCE [LARGE SCALE GENOMIC DNA]</scope>
    <source>
        <strain evidence="3">cv. XS01</strain>
    </source>
</reference>
<dbReference type="AlphaFoldDB" id="A0A2Z7ASB6"/>
<feature type="signal peptide" evidence="1">
    <location>
        <begin position="1"/>
        <end position="26"/>
    </location>
</feature>
<gene>
    <name evidence="2" type="ORF">F511_34774</name>
</gene>
<evidence type="ECO:0000313" key="3">
    <source>
        <dbReference type="Proteomes" id="UP000250235"/>
    </source>
</evidence>
<name>A0A2Z7ASB6_9LAMI</name>
<dbReference type="EMBL" id="KV012513">
    <property type="protein sequence ID" value="KZV24801.1"/>
    <property type="molecule type" value="Genomic_DNA"/>
</dbReference>